<feature type="compositionally biased region" description="Basic and acidic residues" evidence="1">
    <location>
        <begin position="1"/>
        <end position="11"/>
    </location>
</feature>
<dbReference type="EMBL" id="OBDY01000003">
    <property type="protein sequence ID" value="SNY30016.1"/>
    <property type="molecule type" value="Genomic_DNA"/>
</dbReference>
<evidence type="ECO:0000313" key="2">
    <source>
        <dbReference type="EMBL" id="SNY30016.1"/>
    </source>
</evidence>
<feature type="compositionally biased region" description="Basic and acidic residues" evidence="1">
    <location>
        <begin position="79"/>
        <end position="96"/>
    </location>
</feature>
<reference evidence="2 3" key="1">
    <citation type="submission" date="2017-09" db="EMBL/GenBank/DDBJ databases">
        <authorList>
            <person name="Ehlers B."/>
            <person name="Leendertz F.H."/>
        </authorList>
    </citation>
    <scope>NUCLEOTIDE SEQUENCE [LARGE SCALE GENOMIC DNA]</scope>
    <source>
        <strain evidence="2 3">CGMCC 4.6857</strain>
    </source>
</reference>
<evidence type="ECO:0000256" key="1">
    <source>
        <dbReference type="SAM" id="MobiDB-lite"/>
    </source>
</evidence>
<proteinExistence type="predicted"/>
<feature type="compositionally biased region" description="Basic and acidic residues" evidence="1">
    <location>
        <begin position="137"/>
        <end position="164"/>
    </location>
</feature>
<feature type="compositionally biased region" description="Basic and acidic residues" evidence="1">
    <location>
        <begin position="347"/>
        <end position="383"/>
    </location>
</feature>
<feature type="compositionally biased region" description="Basic and acidic residues" evidence="1">
    <location>
        <begin position="191"/>
        <end position="224"/>
    </location>
</feature>
<feature type="compositionally biased region" description="Basic and acidic residues" evidence="1">
    <location>
        <begin position="21"/>
        <end position="33"/>
    </location>
</feature>
<organism evidence="2 3">
    <name type="scientific">Paractinoplanes atraurantiacus</name>
    <dbReference type="NCBI Taxonomy" id="1036182"/>
    <lineage>
        <taxon>Bacteria</taxon>
        <taxon>Bacillati</taxon>
        <taxon>Actinomycetota</taxon>
        <taxon>Actinomycetes</taxon>
        <taxon>Micromonosporales</taxon>
        <taxon>Micromonosporaceae</taxon>
        <taxon>Paractinoplanes</taxon>
    </lineage>
</organism>
<gene>
    <name evidence="2" type="ORF">SAMN05421748_103338</name>
</gene>
<name>A0A285H5E4_9ACTN</name>
<protein>
    <submittedName>
        <fullName evidence="2">Uncharacterized protein</fullName>
    </submittedName>
</protein>
<evidence type="ECO:0000313" key="3">
    <source>
        <dbReference type="Proteomes" id="UP000219612"/>
    </source>
</evidence>
<keyword evidence="3" id="KW-1185">Reference proteome</keyword>
<dbReference type="AlphaFoldDB" id="A0A285H5E4"/>
<dbReference type="Proteomes" id="UP000219612">
    <property type="component" value="Unassembled WGS sequence"/>
</dbReference>
<sequence length="415" mass="44701">MAGRGGQRDQAPDQVPGPQRGTEDHDRDQHDAEAVEDAELLDLRPDQADDDEGGQHAGPAPQIEDEGVADALEQARGPATEHVDQREVVRGDRSVEGAEPAVSGAGDGGEGRGRGGGDGRHQRRSPEEAPTAPHLCGPDHRDRGQAEDRGHLDQRRRHDQDGAEHGMPLDGGGQAGGEQADHEGVVVGAAHEVDEHERVEHGQPQRGRRPDARAPGQDRQDVRQKRQPRHRDRPHRDHPAQQMLAAEETGDSHEDRAVRAGGVLPDRGNLRGDEAAETGRPLPVDVESLAAHQALREIAVDVTAEQGRREQQRRRPQGQRPPHRADVAGQHLAVPPPGEQQQGEPAVDEHETEAHVGHAGEEAHPDRQRTGAEAAHGDEHGPDEANGARPAVITEHRSTFSVKGVEVGTADERPT</sequence>
<feature type="region of interest" description="Disordered" evidence="1">
    <location>
        <begin position="1"/>
        <end position="282"/>
    </location>
</feature>
<feature type="compositionally biased region" description="Basic and acidic residues" evidence="1">
    <location>
        <begin position="109"/>
        <end position="127"/>
    </location>
</feature>
<accession>A0A285H5E4</accession>
<feature type="region of interest" description="Disordered" evidence="1">
    <location>
        <begin position="300"/>
        <end position="415"/>
    </location>
</feature>